<dbReference type="PRINTS" id="PR00701">
    <property type="entry name" value="60KDINNERMP"/>
</dbReference>
<keyword evidence="3" id="KW-1003">Cell membrane</keyword>
<feature type="transmembrane region" description="Helical" evidence="10">
    <location>
        <begin position="130"/>
        <end position="154"/>
    </location>
</feature>
<dbReference type="PANTHER" id="PTHR12428">
    <property type="entry name" value="OXA1"/>
    <property type="match status" value="1"/>
</dbReference>
<comment type="caution">
    <text evidence="12">The sequence shown here is derived from an EMBL/GenBank/DDBJ whole genome shotgun (WGS) entry which is preliminary data.</text>
</comment>
<reference evidence="12 13" key="1">
    <citation type="journal article" date="2016" name="Nat. Commun.">
        <title>Thousands of microbial genomes shed light on interconnected biogeochemical processes in an aquifer system.</title>
        <authorList>
            <person name="Anantharaman K."/>
            <person name="Brown C.T."/>
            <person name="Hug L.A."/>
            <person name="Sharon I."/>
            <person name="Castelle C.J."/>
            <person name="Probst A.J."/>
            <person name="Thomas B.C."/>
            <person name="Singh A."/>
            <person name="Wilkins M.J."/>
            <person name="Karaoz U."/>
            <person name="Brodie E.L."/>
            <person name="Williams K.H."/>
            <person name="Hubbard S.S."/>
            <person name="Banfield J.F."/>
        </authorList>
    </citation>
    <scope>NUCLEOTIDE SEQUENCE [LARGE SCALE GENOMIC DNA]</scope>
</reference>
<keyword evidence="5" id="KW-0653">Protein transport</keyword>
<feature type="transmembrane region" description="Helical" evidence="10">
    <location>
        <begin position="7"/>
        <end position="26"/>
    </location>
</feature>
<evidence type="ECO:0000256" key="1">
    <source>
        <dbReference type="ARBA" id="ARBA00004651"/>
    </source>
</evidence>
<dbReference type="NCBIfam" id="TIGR03592">
    <property type="entry name" value="yidC_oxa1_cterm"/>
    <property type="match status" value="1"/>
</dbReference>
<feature type="transmembrane region" description="Helical" evidence="10">
    <location>
        <begin position="193"/>
        <end position="215"/>
    </location>
</feature>
<evidence type="ECO:0000256" key="5">
    <source>
        <dbReference type="ARBA" id="ARBA00022927"/>
    </source>
</evidence>
<accession>A0A1F4XN62</accession>
<dbReference type="EMBL" id="MEWS01000017">
    <property type="protein sequence ID" value="OGC82513.1"/>
    <property type="molecule type" value="Genomic_DNA"/>
</dbReference>
<comment type="subcellular location">
    <subcellularLocation>
        <location evidence="1">Cell membrane</location>
        <topology evidence="1">Multi-pass membrane protein</topology>
    </subcellularLocation>
    <subcellularLocation>
        <location evidence="9">Membrane</location>
        <topology evidence="9">Multi-pass membrane protein</topology>
    </subcellularLocation>
</comment>
<dbReference type="InterPro" id="IPR028055">
    <property type="entry name" value="YidC/Oxa/ALB_C"/>
</dbReference>
<evidence type="ECO:0000256" key="2">
    <source>
        <dbReference type="ARBA" id="ARBA00022448"/>
    </source>
</evidence>
<keyword evidence="8" id="KW-0143">Chaperone</keyword>
<feature type="transmembrane region" description="Helical" evidence="10">
    <location>
        <begin position="32"/>
        <end position="51"/>
    </location>
</feature>
<dbReference type="Proteomes" id="UP000177521">
    <property type="component" value="Unassembled WGS sequence"/>
</dbReference>
<evidence type="ECO:0000256" key="7">
    <source>
        <dbReference type="ARBA" id="ARBA00023136"/>
    </source>
</evidence>
<feature type="transmembrane region" description="Helical" evidence="10">
    <location>
        <begin position="94"/>
        <end position="118"/>
    </location>
</feature>
<keyword evidence="4 9" id="KW-0812">Transmembrane</keyword>
<evidence type="ECO:0000256" key="4">
    <source>
        <dbReference type="ARBA" id="ARBA00022692"/>
    </source>
</evidence>
<dbReference type="GO" id="GO:0051205">
    <property type="term" value="P:protein insertion into membrane"/>
    <property type="evidence" value="ECO:0007669"/>
    <property type="project" value="TreeGrafter"/>
</dbReference>
<dbReference type="InterPro" id="IPR001708">
    <property type="entry name" value="YidC/ALB3/OXA1/COX18"/>
</dbReference>
<dbReference type="AlphaFoldDB" id="A0A1F4XN62"/>
<dbReference type="GO" id="GO:0005886">
    <property type="term" value="C:plasma membrane"/>
    <property type="evidence" value="ECO:0007669"/>
    <property type="project" value="UniProtKB-SubCell"/>
</dbReference>
<keyword evidence="2" id="KW-0813">Transport</keyword>
<evidence type="ECO:0000313" key="13">
    <source>
        <dbReference type="Proteomes" id="UP000177521"/>
    </source>
</evidence>
<evidence type="ECO:0000256" key="3">
    <source>
        <dbReference type="ARBA" id="ARBA00022475"/>
    </source>
</evidence>
<evidence type="ECO:0000256" key="8">
    <source>
        <dbReference type="ARBA" id="ARBA00023186"/>
    </source>
</evidence>
<dbReference type="CDD" id="cd20070">
    <property type="entry name" value="5TM_YidC_Alb3"/>
    <property type="match status" value="1"/>
</dbReference>
<gene>
    <name evidence="12" type="ORF">A2788_01515</name>
</gene>
<evidence type="ECO:0000256" key="9">
    <source>
        <dbReference type="RuleBase" id="RU003945"/>
    </source>
</evidence>
<name>A0A1F4XN62_9BACT</name>
<evidence type="ECO:0000256" key="6">
    <source>
        <dbReference type="ARBA" id="ARBA00022989"/>
    </source>
</evidence>
<comment type="similarity">
    <text evidence="9">Belongs to the OXA1/ALB3/YidC family.</text>
</comment>
<dbReference type="PANTHER" id="PTHR12428:SF65">
    <property type="entry name" value="CYTOCHROME C OXIDASE ASSEMBLY PROTEIN COX18, MITOCHONDRIAL"/>
    <property type="match status" value="1"/>
</dbReference>
<sequence length="235" mass="27378">MPEFTGLFGLYFVRPIYFLLVYILDILPDHSLGWAIIILTLGIRLILYFPMHKSLRQQKTMQQLQPKIKAVREQYKHDQQLLAKKTMELYKEHGVNPFGSCLPLIIQLPILLAVYQVLLLEIKYEGVNALFLGVNLAVIEPYFFPLTVGVTQFISMKLMSRRQKARMHEIAAHNQREPEPMQEQEKMMSMMTYMMPILIIWIAMTLPAGLSLYWITSTLFGIGQQLLINFQEQKT</sequence>
<proteinExistence type="inferred from homology"/>
<evidence type="ECO:0000313" key="12">
    <source>
        <dbReference type="EMBL" id="OGC82513.1"/>
    </source>
</evidence>
<dbReference type="Pfam" id="PF02096">
    <property type="entry name" value="60KD_IMP"/>
    <property type="match status" value="1"/>
</dbReference>
<dbReference type="GO" id="GO:0032977">
    <property type="term" value="F:membrane insertase activity"/>
    <property type="evidence" value="ECO:0007669"/>
    <property type="project" value="InterPro"/>
</dbReference>
<organism evidence="12 13">
    <name type="scientific">Candidatus Abawacabacteria bacterium RIFCSPHIGHO2_01_FULL_46_8</name>
    <dbReference type="NCBI Taxonomy" id="1817815"/>
    <lineage>
        <taxon>Bacteria</taxon>
        <taxon>Candidatus Abawacaibacteriota</taxon>
    </lineage>
</organism>
<feature type="domain" description="Membrane insertase YidC/Oxa/ALB C-terminal" evidence="11">
    <location>
        <begin position="33"/>
        <end position="229"/>
    </location>
</feature>
<dbReference type="GO" id="GO:0015031">
    <property type="term" value="P:protein transport"/>
    <property type="evidence" value="ECO:0007669"/>
    <property type="project" value="UniProtKB-KW"/>
</dbReference>
<protein>
    <recommendedName>
        <fullName evidence="11">Membrane insertase YidC/Oxa/ALB C-terminal domain-containing protein</fullName>
    </recommendedName>
</protein>
<evidence type="ECO:0000256" key="10">
    <source>
        <dbReference type="SAM" id="Phobius"/>
    </source>
</evidence>
<evidence type="ECO:0000259" key="11">
    <source>
        <dbReference type="Pfam" id="PF02096"/>
    </source>
</evidence>
<dbReference type="InterPro" id="IPR047196">
    <property type="entry name" value="YidC_ALB_C"/>
</dbReference>
<keyword evidence="6 10" id="KW-1133">Transmembrane helix</keyword>
<keyword evidence="7 10" id="KW-0472">Membrane</keyword>